<comment type="subunit">
    <text evidence="12">Monomer. Interacts with DnaB.</text>
</comment>
<keyword evidence="2 12" id="KW-0639">Primosome</keyword>
<protein>
    <recommendedName>
        <fullName evidence="12">DNA primase</fullName>
        <ecNumber evidence="12">2.7.7.101</ecNumber>
    </recommendedName>
</protein>
<evidence type="ECO:0000256" key="5">
    <source>
        <dbReference type="ARBA" id="ARBA00022705"/>
    </source>
</evidence>
<keyword evidence="7 12" id="KW-0863">Zinc-finger</keyword>
<keyword evidence="3 12" id="KW-0808">Transferase</keyword>
<evidence type="ECO:0000256" key="9">
    <source>
        <dbReference type="ARBA" id="ARBA00022842"/>
    </source>
</evidence>
<dbReference type="InterPro" id="IPR034151">
    <property type="entry name" value="TOPRIM_DnaG_bac"/>
</dbReference>
<dbReference type="Pfam" id="PF10410">
    <property type="entry name" value="DnaB_bind"/>
    <property type="match status" value="1"/>
</dbReference>
<dbReference type="InterPro" id="IPR006295">
    <property type="entry name" value="DNA_primase_DnaG"/>
</dbReference>
<dbReference type="SMART" id="SM00766">
    <property type="entry name" value="DnaG_DnaB_bind"/>
    <property type="match status" value="1"/>
</dbReference>
<dbReference type="SUPFAM" id="SSF56731">
    <property type="entry name" value="DNA primase core"/>
    <property type="match status" value="1"/>
</dbReference>
<evidence type="ECO:0000313" key="15">
    <source>
        <dbReference type="EMBL" id="GAA3062971.1"/>
    </source>
</evidence>
<keyword evidence="4 12" id="KW-0548">Nucleotidyltransferase</keyword>
<keyword evidence="5 12" id="KW-0235">DNA replication</keyword>
<evidence type="ECO:0000256" key="2">
    <source>
        <dbReference type="ARBA" id="ARBA00022515"/>
    </source>
</evidence>
<evidence type="ECO:0000313" key="16">
    <source>
        <dbReference type="Proteomes" id="UP001500236"/>
    </source>
</evidence>
<comment type="cofactor">
    <cofactor evidence="12">
        <name>Zn(2+)</name>
        <dbReference type="ChEBI" id="CHEBI:29105"/>
    </cofactor>
    <text evidence="12">Binds 1 zinc ion per monomer.</text>
</comment>
<dbReference type="InterPro" id="IPR019475">
    <property type="entry name" value="DNA_primase_DnaB-bd"/>
</dbReference>
<dbReference type="InterPro" id="IPR050219">
    <property type="entry name" value="DnaG_primase"/>
</dbReference>
<keyword evidence="1 12" id="KW-0240">DNA-directed RNA polymerase</keyword>
<dbReference type="Pfam" id="PF08278">
    <property type="entry name" value="DnaG_DnaB_bind"/>
    <property type="match status" value="1"/>
</dbReference>
<dbReference type="PIRSF" id="PIRSF002811">
    <property type="entry name" value="DnaG"/>
    <property type="match status" value="1"/>
</dbReference>
<dbReference type="Proteomes" id="UP001500236">
    <property type="component" value="Unassembled WGS sequence"/>
</dbReference>
<evidence type="ECO:0000256" key="8">
    <source>
        <dbReference type="ARBA" id="ARBA00022833"/>
    </source>
</evidence>
<reference evidence="16" key="1">
    <citation type="journal article" date="2019" name="Int. J. Syst. Evol. Microbiol.">
        <title>The Global Catalogue of Microorganisms (GCM) 10K type strain sequencing project: providing services to taxonomists for standard genome sequencing and annotation.</title>
        <authorList>
            <consortium name="The Broad Institute Genomics Platform"/>
            <consortium name="The Broad Institute Genome Sequencing Center for Infectious Disease"/>
            <person name="Wu L."/>
            <person name="Ma J."/>
        </authorList>
    </citation>
    <scope>NUCLEOTIDE SEQUENCE [LARGE SCALE GENOMIC DNA]</scope>
    <source>
        <strain evidence="16">JCM 14309</strain>
    </source>
</reference>
<feature type="domain" description="Toprim" evidence="14">
    <location>
        <begin position="263"/>
        <end position="349"/>
    </location>
</feature>
<keyword evidence="16" id="KW-1185">Reference proteome</keyword>
<organism evidence="15 16">
    <name type="scientific">Nesterenkonia aethiopica</name>
    <dbReference type="NCBI Taxonomy" id="269144"/>
    <lineage>
        <taxon>Bacteria</taxon>
        <taxon>Bacillati</taxon>
        <taxon>Actinomycetota</taxon>
        <taxon>Actinomycetes</taxon>
        <taxon>Micrococcales</taxon>
        <taxon>Micrococcaceae</taxon>
        <taxon>Nesterenkonia</taxon>
    </lineage>
</organism>
<dbReference type="CDD" id="cd03364">
    <property type="entry name" value="TOPRIM_DnaG_primases"/>
    <property type="match status" value="1"/>
</dbReference>
<dbReference type="Gene3D" id="3.40.1360.10">
    <property type="match status" value="1"/>
</dbReference>
<evidence type="ECO:0000256" key="12">
    <source>
        <dbReference type="HAMAP-Rule" id="MF_00974"/>
    </source>
</evidence>
<dbReference type="Pfam" id="PF08275">
    <property type="entry name" value="DNAG_N"/>
    <property type="match status" value="1"/>
</dbReference>
<accession>A0ABP6LW89</accession>
<feature type="compositionally biased region" description="Basic and acidic residues" evidence="13">
    <location>
        <begin position="501"/>
        <end position="515"/>
    </location>
</feature>
<name>A0ABP6LW89_9MICC</name>
<keyword evidence="10 12" id="KW-0238">DNA-binding</keyword>
<evidence type="ECO:0000256" key="4">
    <source>
        <dbReference type="ARBA" id="ARBA00022695"/>
    </source>
</evidence>
<dbReference type="Pfam" id="PF13662">
    <property type="entry name" value="Toprim_4"/>
    <property type="match status" value="1"/>
</dbReference>
<evidence type="ECO:0000256" key="3">
    <source>
        <dbReference type="ARBA" id="ARBA00022679"/>
    </source>
</evidence>
<dbReference type="PANTHER" id="PTHR30313:SF2">
    <property type="entry name" value="DNA PRIMASE"/>
    <property type="match status" value="1"/>
</dbReference>
<feature type="zinc finger region" description="CHC2-type" evidence="12">
    <location>
        <begin position="41"/>
        <end position="65"/>
    </location>
</feature>
<keyword evidence="6 12" id="KW-0479">Metal-binding</keyword>
<dbReference type="EC" id="2.7.7.101" evidence="12"/>
<comment type="similarity">
    <text evidence="12">Belongs to the DnaG primase family.</text>
</comment>
<dbReference type="PROSITE" id="PS50880">
    <property type="entry name" value="TOPRIM"/>
    <property type="match status" value="1"/>
</dbReference>
<dbReference type="InterPro" id="IPR036977">
    <property type="entry name" value="DNA_primase_Znf_CHC2"/>
</dbReference>
<comment type="function">
    <text evidence="12">RNA polymerase that catalyzes the synthesis of short RNA molecules used as primers for DNA polymerase during DNA replication.</text>
</comment>
<comment type="caution">
    <text evidence="15">The sequence shown here is derived from an EMBL/GenBank/DDBJ whole genome shotgun (WGS) entry which is preliminary data.</text>
</comment>
<dbReference type="InterPro" id="IPR037068">
    <property type="entry name" value="DNA_primase_core_N_sf"/>
</dbReference>
<dbReference type="NCBIfam" id="TIGR01391">
    <property type="entry name" value="dnaG"/>
    <property type="match status" value="1"/>
</dbReference>
<comment type="catalytic activity">
    <reaction evidence="12">
        <text>ssDNA + n NTP = ssDNA/pppN(pN)n-1 hybrid + (n-1) diphosphate.</text>
        <dbReference type="EC" id="2.7.7.101"/>
    </reaction>
</comment>
<dbReference type="InterPro" id="IPR030846">
    <property type="entry name" value="DnaG_bac"/>
</dbReference>
<evidence type="ECO:0000256" key="11">
    <source>
        <dbReference type="ARBA" id="ARBA00023163"/>
    </source>
</evidence>
<comment type="domain">
    <text evidence="12">Contains an N-terminal zinc-binding domain, a central core domain that contains the primase activity, and a C-terminal DnaB-binding domain.</text>
</comment>
<sequence>MAGLIKREDIDAVRERVDLREVVEQYVTLKGAGIGSWKGLCPFHDERTPSFHIRPHVGTYHCFGCGESGDVIAFLMAMEHTSFQETVERLAHKAGITLRYEDGGTGPTKQEIGRRQRLLDAHKIADEFFQAQLQSPEAQIGRDFLTGRGFTREHAEQFSVGFAPKSWDALLKHLRSKGFRDDEELRLTGLFSEGNRGLYDRFRGRLIWPIRDMTGNTVGFGGRRLFDDDKGPKYLNSPETQIYKKSQVLYGIEMAKRNIAKKRELVVVEGYTDVMACHVAGVDTAVATCGTAFGEGHVKISRRLLSDDGGGGEVIFTFDGDEAGQAAALKAFKEDHMFLARTFIAVGPEGMDPCDVRQHRGDDAVEELIRSRRPLFEFAIRAGMKDYDLSTVEGRVGALRYAAPVVASIKDSALRPAYTRELAGWLGMDMDEVTRAVSRSHGQAPQMSGGPRRRQPRPDDGRGERPRRPDARRPDARRPEPGRHESGRHQSGRHQSGRSGARQDESHRTESRRQGPPEGGPDTSWDVPEDAYVDGSPPDAFGAEGHGGAVAGQGPEQQGQLFPRPDTRDPAVMMERQALEVILQHPTRLTAEQWEEIFTVRFTAPAHAAVHAGIRSAAASATDPRNWISAVSDEVPQPLRSLVGELAVAQLPARTEDDVEVYCQSILNRLVELQITHQKADLLGRLQRMDPTDAPEEYQRLNREVMELERRRRALRAED</sequence>
<dbReference type="RefSeq" id="WP_344682424.1">
    <property type="nucleotide sequence ID" value="NZ_BAAAVT010000008.1"/>
</dbReference>
<keyword evidence="8 12" id="KW-0862">Zinc</keyword>
<dbReference type="InterPro" id="IPR006171">
    <property type="entry name" value="TOPRIM_dom"/>
</dbReference>
<keyword evidence="11 12" id="KW-0804">Transcription</keyword>
<dbReference type="EMBL" id="BAAAVT010000008">
    <property type="protein sequence ID" value="GAA3062971.1"/>
    <property type="molecule type" value="Genomic_DNA"/>
</dbReference>
<dbReference type="HAMAP" id="MF_00974">
    <property type="entry name" value="DNA_primase_DnaG"/>
    <property type="match status" value="1"/>
</dbReference>
<keyword evidence="9" id="KW-0460">Magnesium</keyword>
<dbReference type="Gene3D" id="3.90.580.10">
    <property type="entry name" value="Zinc finger, CHC2-type domain"/>
    <property type="match status" value="1"/>
</dbReference>
<proteinExistence type="inferred from homology"/>
<dbReference type="SMART" id="SM00493">
    <property type="entry name" value="TOPRIM"/>
    <property type="match status" value="1"/>
</dbReference>
<dbReference type="Gene3D" id="3.90.980.10">
    <property type="entry name" value="DNA primase, catalytic core, N-terminal domain"/>
    <property type="match status" value="1"/>
</dbReference>
<evidence type="ECO:0000259" key="14">
    <source>
        <dbReference type="PROSITE" id="PS50880"/>
    </source>
</evidence>
<dbReference type="SMART" id="SM00400">
    <property type="entry name" value="ZnF_CHCC"/>
    <property type="match status" value="1"/>
</dbReference>
<feature type="compositionally biased region" description="Basic and acidic residues" evidence="13">
    <location>
        <begin position="456"/>
        <end position="488"/>
    </location>
</feature>
<dbReference type="SUPFAM" id="SSF57783">
    <property type="entry name" value="Zinc beta-ribbon"/>
    <property type="match status" value="1"/>
</dbReference>
<gene>
    <name evidence="12" type="primary">dnaG</name>
    <name evidence="15" type="ORF">GCM10010529_15310</name>
</gene>
<evidence type="ECO:0000256" key="6">
    <source>
        <dbReference type="ARBA" id="ARBA00022723"/>
    </source>
</evidence>
<dbReference type="Pfam" id="PF01807">
    <property type="entry name" value="Zn_ribbon_DnaG"/>
    <property type="match status" value="1"/>
</dbReference>
<dbReference type="PANTHER" id="PTHR30313">
    <property type="entry name" value="DNA PRIMASE"/>
    <property type="match status" value="1"/>
</dbReference>
<evidence type="ECO:0000256" key="7">
    <source>
        <dbReference type="ARBA" id="ARBA00022771"/>
    </source>
</evidence>
<evidence type="ECO:0000256" key="13">
    <source>
        <dbReference type="SAM" id="MobiDB-lite"/>
    </source>
</evidence>
<evidence type="ECO:0000256" key="10">
    <source>
        <dbReference type="ARBA" id="ARBA00023125"/>
    </source>
</evidence>
<dbReference type="InterPro" id="IPR002694">
    <property type="entry name" value="Znf_CHC2"/>
</dbReference>
<evidence type="ECO:0000256" key="1">
    <source>
        <dbReference type="ARBA" id="ARBA00022478"/>
    </source>
</evidence>
<dbReference type="InterPro" id="IPR013264">
    <property type="entry name" value="DNAG_N"/>
</dbReference>
<feature type="region of interest" description="Disordered" evidence="13">
    <location>
        <begin position="437"/>
        <end position="568"/>
    </location>
</feature>
<dbReference type="InterPro" id="IPR013173">
    <property type="entry name" value="DNA_primase_DnaG_DnaB-bd_dom"/>
</dbReference>